<dbReference type="Pfam" id="PF00566">
    <property type="entry name" value="RabGAP-TBC"/>
    <property type="match status" value="2"/>
</dbReference>
<keyword evidence="5" id="KW-1185">Reference proteome</keyword>
<protein>
    <recommendedName>
        <fullName evidence="3">Rab-GAP TBC domain-containing protein</fullName>
    </recommendedName>
</protein>
<dbReference type="PROSITE" id="PS50086">
    <property type="entry name" value="TBC_RABGAP"/>
    <property type="match status" value="1"/>
</dbReference>
<dbReference type="Gene3D" id="1.10.8.270">
    <property type="entry name" value="putative rabgap domain of human tbc1 domain family member 14 like domains"/>
    <property type="match status" value="1"/>
</dbReference>
<dbReference type="GO" id="GO:0005096">
    <property type="term" value="F:GTPase activator activity"/>
    <property type="evidence" value="ECO:0007669"/>
    <property type="project" value="UniProtKB-KW"/>
</dbReference>
<feature type="region of interest" description="Disordered" evidence="2">
    <location>
        <begin position="630"/>
        <end position="806"/>
    </location>
</feature>
<dbReference type="HOGENOM" id="CLU_017119_1_0_1"/>
<organism evidence="4 5">
    <name type="scientific">Jaapia argillacea MUCL 33604</name>
    <dbReference type="NCBI Taxonomy" id="933084"/>
    <lineage>
        <taxon>Eukaryota</taxon>
        <taxon>Fungi</taxon>
        <taxon>Dikarya</taxon>
        <taxon>Basidiomycota</taxon>
        <taxon>Agaricomycotina</taxon>
        <taxon>Agaricomycetes</taxon>
        <taxon>Agaricomycetidae</taxon>
        <taxon>Jaapiales</taxon>
        <taxon>Jaapiaceae</taxon>
        <taxon>Jaapia</taxon>
    </lineage>
</organism>
<evidence type="ECO:0000256" key="2">
    <source>
        <dbReference type="SAM" id="MobiDB-lite"/>
    </source>
</evidence>
<evidence type="ECO:0000313" key="4">
    <source>
        <dbReference type="EMBL" id="KDQ59571.1"/>
    </source>
</evidence>
<gene>
    <name evidence="4" type="ORF">JAAARDRAFT_205600</name>
</gene>
<dbReference type="PANTHER" id="PTHR22957">
    <property type="entry name" value="TBC1 DOMAIN FAMILY MEMBER GTPASE-ACTIVATING PROTEIN"/>
    <property type="match status" value="1"/>
</dbReference>
<dbReference type="PANTHER" id="PTHR22957:SF337">
    <property type="entry name" value="TBC1 DOMAIN FAMILY MEMBER 5"/>
    <property type="match status" value="1"/>
</dbReference>
<feature type="compositionally biased region" description="Polar residues" evidence="2">
    <location>
        <begin position="636"/>
        <end position="668"/>
    </location>
</feature>
<dbReference type="InterPro" id="IPR035969">
    <property type="entry name" value="Rab-GAP_TBC_sf"/>
</dbReference>
<proteinExistence type="predicted"/>
<dbReference type="Proteomes" id="UP000027265">
    <property type="component" value="Unassembled WGS sequence"/>
</dbReference>
<evidence type="ECO:0000259" key="3">
    <source>
        <dbReference type="PROSITE" id="PS50086"/>
    </source>
</evidence>
<feature type="compositionally biased region" description="Pro residues" evidence="2">
    <location>
        <begin position="699"/>
        <end position="710"/>
    </location>
</feature>
<dbReference type="InterPro" id="IPR000195">
    <property type="entry name" value="Rab-GAP-TBC_dom"/>
</dbReference>
<evidence type="ECO:0000256" key="1">
    <source>
        <dbReference type="ARBA" id="ARBA00022468"/>
    </source>
</evidence>
<dbReference type="EMBL" id="KL197715">
    <property type="protein sequence ID" value="KDQ59571.1"/>
    <property type="molecule type" value="Genomic_DNA"/>
</dbReference>
<keyword evidence="1" id="KW-0343">GTPase activation</keyword>
<reference evidence="5" key="1">
    <citation type="journal article" date="2014" name="Proc. Natl. Acad. Sci. U.S.A.">
        <title>Extensive sampling of basidiomycete genomes demonstrates inadequacy of the white-rot/brown-rot paradigm for wood decay fungi.</title>
        <authorList>
            <person name="Riley R."/>
            <person name="Salamov A.A."/>
            <person name="Brown D.W."/>
            <person name="Nagy L.G."/>
            <person name="Floudas D."/>
            <person name="Held B.W."/>
            <person name="Levasseur A."/>
            <person name="Lombard V."/>
            <person name="Morin E."/>
            <person name="Otillar R."/>
            <person name="Lindquist E.A."/>
            <person name="Sun H."/>
            <person name="LaButti K.M."/>
            <person name="Schmutz J."/>
            <person name="Jabbour D."/>
            <person name="Luo H."/>
            <person name="Baker S.E."/>
            <person name="Pisabarro A.G."/>
            <person name="Walton J.D."/>
            <person name="Blanchette R.A."/>
            <person name="Henrissat B."/>
            <person name="Martin F."/>
            <person name="Cullen D."/>
            <person name="Hibbett D.S."/>
            <person name="Grigoriev I.V."/>
        </authorList>
    </citation>
    <scope>NUCLEOTIDE SEQUENCE [LARGE SCALE GENOMIC DNA]</scope>
    <source>
        <strain evidence="5">MUCL 33604</strain>
    </source>
</reference>
<feature type="region of interest" description="Disordered" evidence="2">
    <location>
        <begin position="428"/>
        <end position="472"/>
    </location>
</feature>
<dbReference type="InParanoid" id="A0A067QAF2"/>
<dbReference type="OrthoDB" id="27140at2759"/>
<dbReference type="STRING" id="933084.A0A067QAF2"/>
<sequence length="806" mass="89967">MEAIATRPKPEEIKEAFRHLFSLSLAKVKDAAISGRLFSPSDEFVGVPGRSIAWKLFLSGEPLQPSIESSLPAFLDSSRAWRRQYADLLLELLRAPDGSYEDRLTIPGETSPSKRPQQNGNLDQNNPLSLHHQNPWKEWFASMDLRKTIMQDVERTFPDIDYFRDGEVQYQLTNILFVHSVLHPDIGYRQGMHELLAPLYYAVDCDSVEEGDIDDPSVAEACSRRWVAADAWALFTSLMKGVGRWYEWREPPSTLQPSPLPSHVNLDASGGQVALKSYVAPIVETCSNIQSNFLKSVDPELWRSLHSAGIEPQIYGIRWLRLLFTREFPLPDAMVLWDGLFASDPSLDLAQWICVAMLIRIRNKLIPSAYTEQLTYLLRYPPPPPRPDFDGPRHAILLIRQAFALQMYPTPATGSSVMMENRNSLNISVDVPEPPLRQTQRQVRPGDRQRPAGDSSYGPIPSGSKPGHSRQISNNQFALPEMIARGIMDRGEALGINKTLMTAVTELKKNLPELAASFVRTPLSPSATYTDFPLVDERPPEERPPWEPRTRFEMEKEVSEVRSLQRKLGGSVTWIVDTLLQDEDAKDEEAAKAVRGRKREALECLAYVRDVLNGAVSEVEDERLVGEDEYKRRRAQAQQSYNTATVRPSTTSTDGSNIAQQQLPSVTLPQPAVPPTSFNESRVRTHHARSSRDYFTAPSPSPPKPSPARSPSPNVNRSPATTPTPNANSAPIAPWNYTPSNFSGTPSNLATLPRPPPRTSSSILSKRPSESALSYSPTPPASDSQEPPPTNVARRTVYQDPLGALR</sequence>
<dbReference type="SUPFAM" id="SSF47923">
    <property type="entry name" value="Ypt/Rab-GAP domain of gyp1p"/>
    <property type="match status" value="2"/>
</dbReference>
<dbReference type="AlphaFoldDB" id="A0A067QAF2"/>
<dbReference type="SMART" id="SM00164">
    <property type="entry name" value="TBC"/>
    <property type="match status" value="1"/>
</dbReference>
<evidence type="ECO:0000313" key="5">
    <source>
        <dbReference type="Proteomes" id="UP000027265"/>
    </source>
</evidence>
<feature type="compositionally biased region" description="Polar residues" evidence="2">
    <location>
        <begin position="771"/>
        <end position="785"/>
    </location>
</feature>
<dbReference type="GO" id="GO:0005737">
    <property type="term" value="C:cytoplasm"/>
    <property type="evidence" value="ECO:0007669"/>
    <property type="project" value="UniProtKB-ARBA"/>
</dbReference>
<feature type="region of interest" description="Disordered" evidence="2">
    <location>
        <begin position="101"/>
        <end position="128"/>
    </location>
</feature>
<feature type="compositionally biased region" description="Polar residues" evidence="2">
    <location>
        <begin position="737"/>
        <end position="750"/>
    </location>
</feature>
<accession>A0A067QAF2</accession>
<feature type="compositionally biased region" description="Polar residues" evidence="2">
    <location>
        <begin position="108"/>
        <end position="128"/>
    </location>
</feature>
<dbReference type="FunFam" id="1.10.8.270:FF:000011">
    <property type="entry name" value="TBC1 domain family member 5"/>
    <property type="match status" value="1"/>
</dbReference>
<feature type="compositionally biased region" description="Polar residues" evidence="2">
    <location>
        <begin position="714"/>
        <end position="729"/>
    </location>
</feature>
<feature type="domain" description="Rab-GAP TBC" evidence="3">
    <location>
        <begin position="44"/>
        <end position="344"/>
    </location>
</feature>
<name>A0A067QAF2_9AGAM</name>
<dbReference type="Gene3D" id="1.10.472.80">
    <property type="entry name" value="Ypt/Rab-GAP domain of gyp1p, domain 3"/>
    <property type="match status" value="1"/>
</dbReference>
<dbReference type="FunFam" id="1.10.472.80:FF:000038">
    <property type="entry name" value="TBC1 domain family member 5"/>
    <property type="match status" value="1"/>
</dbReference>